<dbReference type="SMART" id="SM00248">
    <property type="entry name" value="ANK"/>
    <property type="match status" value="4"/>
</dbReference>
<accession>A0A6H5IXB4</accession>
<reference evidence="2 3" key="1">
    <citation type="submission" date="2020-02" db="EMBL/GenBank/DDBJ databases">
        <authorList>
            <person name="Ferguson B K."/>
        </authorList>
    </citation>
    <scope>NUCLEOTIDE SEQUENCE [LARGE SCALE GENOMIC DNA]</scope>
</reference>
<feature type="repeat" description="ANK" evidence="1">
    <location>
        <begin position="258"/>
        <end position="290"/>
    </location>
</feature>
<proteinExistence type="predicted"/>
<dbReference type="Pfam" id="PF12796">
    <property type="entry name" value="Ank_2"/>
    <property type="match status" value="1"/>
</dbReference>
<dbReference type="PROSITE" id="PS50088">
    <property type="entry name" value="ANK_REPEAT"/>
    <property type="match status" value="2"/>
</dbReference>
<dbReference type="PROSITE" id="PS50297">
    <property type="entry name" value="ANK_REP_REGION"/>
    <property type="match status" value="2"/>
</dbReference>
<dbReference type="InterPro" id="IPR036770">
    <property type="entry name" value="Ankyrin_rpt-contain_sf"/>
</dbReference>
<dbReference type="AlphaFoldDB" id="A0A6H5IXB4"/>
<gene>
    <name evidence="2" type="ORF">TBRA_LOCUS13135</name>
</gene>
<dbReference type="PANTHER" id="PTHR24118">
    <property type="entry name" value="POTE ANKYRIN DOMAIN"/>
    <property type="match status" value="1"/>
</dbReference>
<dbReference type="Gene3D" id="1.25.40.20">
    <property type="entry name" value="Ankyrin repeat-containing domain"/>
    <property type="match status" value="2"/>
</dbReference>
<dbReference type="EMBL" id="CADCXV010001116">
    <property type="protein sequence ID" value="CAB0041467.1"/>
    <property type="molecule type" value="Genomic_DNA"/>
</dbReference>
<sequence>MKLFANVEVFEKPVNFDEHWYEDKEFGASLLCVRRPLIKLQFAAPVNLTAPSLRSRSRVATTGRRYNSAIAGLMLGNTNTPAAAIRLLHLNLARLRSLRENVNWEIEKERLELLDRLEILFIGWMSQLPNLQEIFQKGEIDRLLSDSVSHVRYRSLCQTKLFVEFVAETGYKNEPDADEGGKIWSRCTTAVHRVAQHPGLLKYIILDELFKIFNRFDVNYTDKSGLSHFHVACKFDIYHVVRKFLEAGQDPNCRWQKTGDSPLHLALAQGCCFLSELLLKNGADPNVANTAGLTPLHIISMRKNCLDFAKMLFELSDPKYQPLQVNVLDKYNQTPLYKALLRGHRKLVEFLLRRGANPHLANVARLTPLHAICGGKRDDYSLAKMLRA</sequence>
<evidence type="ECO:0000313" key="3">
    <source>
        <dbReference type="Proteomes" id="UP000479190"/>
    </source>
</evidence>
<dbReference type="Proteomes" id="UP000479190">
    <property type="component" value="Unassembled WGS sequence"/>
</dbReference>
<dbReference type="OrthoDB" id="194358at2759"/>
<dbReference type="InterPro" id="IPR002110">
    <property type="entry name" value="Ankyrin_rpt"/>
</dbReference>
<protein>
    <submittedName>
        <fullName evidence="2">Uncharacterized protein</fullName>
    </submittedName>
</protein>
<name>A0A6H5IXB4_9HYME</name>
<evidence type="ECO:0000256" key="1">
    <source>
        <dbReference type="PROSITE-ProRule" id="PRU00023"/>
    </source>
</evidence>
<keyword evidence="3" id="KW-1185">Reference proteome</keyword>
<feature type="repeat" description="ANK" evidence="1">
    <location>
        <begin position="331"/>
        <end position="363"/>
    </location>
</feature>
<dbReference type="SUPFAM" id="SSF48403">
    <property type="entry name" value="Ankyrin repeat"/>
    <property type="match status" value="1"/>
</dbReference>
<organism evidence="2 3">
    <name type="scientific">Trichogramma brassicae</name>
    <dbReference type="NCBI Taxonomy" id="86971"/>
    <lineage>
        <taxon>Eukaryota</taxon>
        <taxon>Metazoa</taxon>
        <taxon>Ecdysozoa</taxon>
        <taxon>Arthropoda</taxon>
        <taxon>Hexapoda</taxon>
        <taxon>Insecta</taxon>
        <taxon>Pterygota</taxon>
        <taxon>Neoptera</taxon>
        <taxon>Endopterygota</taxon>
        <taxon>Hymenoptera</taxon>
        <taxon>Apocrita</taxon>
        <taxon>Proctotrupomorpha</taxon>
        <taxon>Chalcidoidea</taxon>
        <taxon>Trichogrammatidae</taxon>
        <taxon>Trichogramma</taxon>
    </lineage>
</organism>
<dbReference type="PANTHER" id="PTHR24118:SF99">
    <property type="entry name" value="POTE ANKYRIN DOMAIN FAMILY MEMBER 3C-RELATED"/>
    <property type="match status" value="1"/>
</dbReference>
<evidence type="ECO:0000313" key="2">
    <source>
        <dbReference type="EMBL" id="CAB0041467.1"/>
    </source>
</evidence>
<keyword evidence="1" id="KW-0040">ANK repeat</keyword>